<dbReference type="InterPro" id="IPR011990">
    <property type="entry name" value="TPR-like_helical_dom_sf"/>
</dbReference>
<dbReference type="PANTHER" id="PTHR12558:SF13">
    <property type="entry name" value="CELL DIVISION CYCLE PROTEIN 27 HOMOLOG"/>
    <property type="match status" value="1"/>
</dbReference>
<organism evidence="3 4">
    <name type="scientific">Dechloromonas denitrificans</name>
    <dbReference type="NCBI Taxonomy" id="281362"/>
    <lineage>
        <taxon>Bacteria</taxon>
        <taxon>Pseudomonadati</taxon>
        <taxon>Pseudomonadota</taxon>
        <taxon>Betaproteobacteria</taxon>
        <taxon>Rhodocyclales</taxon>
        <taxon>Azonexaceae</taxon>
        <taxon>Dechloromonas</taxon>
    </lineage>
</organism>
<keyword evidence="1" id="KW-0802">TPR repeat</keyword>
<dbReference type="SMART" id="SM00028">
    <property type="entry name" value="TPR"/>
    <property type="match status" value="17"/>
</dbReference>
<feature type="signal peptide" evidence="2">
    <location>
        <begin position="1"/>
        <end position="21"/>
    </location>
</feature>
<dbReference type="PANTHER" id="PTHR12558">
    <property type="entry name" value="CELL DIVISION CYCLE 16,23,27"/>
    <property type="match status" value="1"/>
</dbReference>
<feature type="repeat" description="TPR" evidence="1">
    <location>
        <begin position="641"/>
        <end position="674"/>
    </location>
</feature>
<comment type="caution">
    <text evidence="3">The sequence shown here is derived from an EMBL/GenBank/DDBJ whole genome shotgun (WGS) entry which is preliminary data.</text>
</comment>
<feature type="repeat" description="TPR" evidence="1">
    <location>
        <begin position="131"/>
        <end position="164"/>
    </location>
</feature>
<feature type="repeat" description="TPR" evidence="1">
    <location>
        <begin position="28"/>
        <end position="61"/>
    </location>
</feature>
<dbReference type="Proteomes" id="UP000070186">
    <property type="component" value="Unassembled WGS sequence"/>
</dbReference>
<feature type="repeat" description="TPR" evidence="1">
    <location>
        <begin position="369"/>
        <end position="402"/>
    </location>
</feature>
<evidence type="ECO:0000313" key="4">
    <source>
        <dbReference type="Proteomes" id="UP000070186"/>
    </source>
</evidence>
<accession>A0A133XK99</accession>
<dbReference type="Pfam" id="PF13432">
    <property type="entry name" value="TPR_16"/>
    <property type="match status" value="4"/>
</dbReference>
<keyword evidence="4" id="KW-1185">Reference proteome</keyword>
<feature type="repeat" description="TPR" evidence="1">
    <location>
        <begin position="776"/>
        <end position="809"/>
    </location>
</feature>
<dbReference type="EMBL" id="LODL01000013">
    <property type="protein sequence ID" value="KXB31375.1"/>
    <property type="molecule type" value="Genomic_DNA"/>
</dbReference>
<name>A0A133XK99_9RHOO</name>
<dbReference type="RefSeq" id="WP_066881965.1">
    <property type="nucleotide sequence ID" value="NZ_LODL01000013.1"/>
</dbReference>
<protein>
    <submittedName>
        <fullName evidence="3">Uncharacterized protein</fullName>
    </submittedName>
</protein>
<dbReference type="Gene3D" id="1.25.40.10">
    <property type="entry name" value="Tetratricopeptide repeat domain"/>
    <property type="match status" value="6"/>
</dbReference>
<dbReference type="InterPro" id="IPR014266">
    <property type="entry name" value="PEP-CTERM_TPR_PrsT"/>
</dbReference>
<dbReference type="STRING" id="281362.AT959_06795"/>
<proteinExistence type="predicted"/>
<dbReference type="AlphaFoldDB" id="A0A133XK99"/>
<dbReference type="Pfam" id="PF14559">
    <property type="entry name" value="TPR_19"/>
    <property type="match status" value="3"/>
</dbReference>
<dbReference type="NCBIfam" id="TIGR02917">
    <property type="entry name" value="PEP_TPR_lipo"/>
    <property type="match status" value="1"/>
</dbReference>
<dbReference type="InterPro" id="IPR019734">
    <property type="entry name" value="TPR_rpt"/>
</dbReference>
<evidence type="ECO:0000313" key="3">
    <source>
        <dbReference type="EMBL" id="KXB31375.1"/>
    </source>
</evidence>
<reference evidence="3 4" key="1">
    <citation type="submission" date="2015-12" db="EMBL/GenBank/DDBJ databases">
        <title>Nitrous oxide reduction kinetics distinguish bacteria harboring typical versus atypical NosZ.</title>
        <authorList>
            <person name="Yoon S."/>
            <person name="Nissen S."/>
            <person name="Park D."/>
            <person name="Sanford R.A."/>
            <person name="Loeffler F.E."/>
        </authorList>
    </citation>
    <scope>NUCLEOTIDE SEQUENCE [LARGE SCALE GENOMIC DNA]</scope>
    <source>
        <strain evidence="3 4">ATCC BAA-841</strain>
    </source>
</reference>
<dbReference type="PROSITE" id="PS51257">
    <property type="entry name" value="PROKAR_LIPOPROTEIN"/>
    <property type="match status" value="1"/>
</dbReference>
<gene>
    <name evidence="3" type="ORF">AT959_06795</name>
</gene>
<evidence type="ECO:0000256" key="2">
    <source>
        <dbReference type="SAM" id="SignalP"/>
    </source>
</evidence>
<sequence length="923" mass="99890">MSKRNLFRSAAISTVLLTALAGCSGDKPETLIASGRDYLSKNDSKAAAIQFKNALQQNPNLGEARFLLGKALLESGDAAGAEVELRKALELKFSQEETVPLLARALLGTGQAKKITDEFSKLELSSTEPSANLKTTLSAAYLVQGNREAALAALKAALTAQPDYAPALLAEARLKAANSDYAGAQAIVDSVLAKASNNHEALFLNASLATVQGNQEKSLELYRKATEVKNDFLPAHAAIISILMQQGKVDDANKQLDALKKIAAKHPQTIYLDTQLTYQRKDYKAARELAQQLLRLTPNNPNALQIAGAIEYQLRSYIQAESYLNKALQQAPDMLLARRLLVSNYLRTGQAAKAMTTLSPALGRIDKDPALLTLAGQTFLQNGDAKKAEEFFAKANQLDPSDPAKRTSLAIAHMALGDINTGYTELEKISASDKGITADLALIATYLRRNELDKALKAIDSLERKQPDNPATYNLRARTQLAKNDPAGARISFEKSLSINPAFLPAAVSLAAMDMADKKPDDARKRFERVLATDPNNLGALIALADLKNASGGKPEEVVALINKAIETNPAELAPRLALIEFYLRSKETKKAQTAAQDALAAMPDKPELLDAVGRTQRAAGDSNQALVTYGKLAALQPASPVAYMRMAEIHIANANKDDASKSLRKALEVKPDLLEAQRGLILLALDNKKPEDALALAREVQKQRPKEPSGFILEGDIHASNKHWPEAIAAYRAGIKQGAAPELAVKLHSVLLASGNTIEQEKFSNTWVKEHPKDTIFRSHLGDVATARKDYPSAVQHYRAVLEIQPNNPFVLNNLAWVSGQIKSPKALEYAEKANQLAPNQPPFMDTLAMLLAEKGETAKAIEILRKALVISPNAAAIQLNLAKILISSGRKEEARAELNALAKLGEKFQGQADVARLQKEL</sequence>
<dbReference type="SUPFAM" id="SSF48452">
    <property type="entry name" value="TPR-like"/>
    <property type="match status" value="4"/>
</dbReference>
<keyword evidence="2" id="KW-0732">Signal</keyword>
<feature type="chain" id="PRO_5007459774" evidence="2">
    <location>
        <begin position="22"/>
        <end position="923"/>
    </location>
</feature>
<dbReference type="PROSITE" id="PS50005">
    <property type="entry name" value="TPR"/>
    <property type="match status" value="6"/>
</dbReference>
<evidence type="ECO:0000256" key="1">
    <source>
        <dbReference type="PROSITE-ProRule" id="PRU00339"/>
    </source>
</evidence>
<feature type="repeat" description="TPR" evidence="1">
    <location>
        <begin position="843"/>
        <end position="876"/>
    </location>
</feature>